<sequence length="140" mass="15867">MFNNRKNCERVDGDGGACLQTEVNFVHLILGPVHFQSTNHPSCTLRGLNFRTRTDVEETFVMNTGRGNPENKTKRGSRSVRERGASSCHVRPKCRGSSKSTASKKEQRTRDKYPGTSTEILHLRLDYPRLEKIKRGDMTS</sequence>
<proteinExistence type="predicted"/>
<feature type="compositionally biased region" description="Basic and acidic residues" evidence="1">
    <location>
        <begin position="103"/>
        <end position="113"/>
    </location>
</feature>
<evidence type="ECO:0000313" key="3">
    <source>
        <dbReference type="Proteomes" id="UP001372834"/>
    </source>
</evidence>
<gene>
    <name evidence="2" type="ORF">RUM43_001719</name>
</gene>
<accession>A0AAN8SIG1</accession>
<evidence type="ECO:0000313" key="2">
    <source>
        <dbReference type="EMBL" id="KAK6645442.1"/>
    </source>
</evidence>
<reference evidence="2 3" key="1">
    <citation type="submission" date="2023-10" db="EMBL/GenBank/DDBJ databases">
        <title>Genomes of two closely related lineages of the louse Polyplax serrata with different host specificities.</title>
        <authorList>
            <person name="Martinu J."/>
            <person name="Tarabai H."/>
            <person name="Stefka J."/>
            <person name="Hypsa V."/>
        </authorList>
    </citation>
    <scope>NUCLEOTIDE SEQUENCE [LARGE SCALE GENOMIC DNA]</scope>
    <source>
        <strain evidence="2">HR10_N</strain>
    </source>
</reference>
<feature type="region of interest" description="Disordered" evidence="1">
    <location>
        <begin position="62"/>
        <end position="120"/>
    </location>
</feature>
<comment type="caution">
    <text evidence="2">The sequence shown here is derived from an EMBL/GenBank/DDBJ whole genome shotgun (WGS) entry which is preliminary data.</text>
</comment>
<organism evidence="2 3">
    <name type="scientific">Polyplax serrata</name>
    <name type="common">Common mouse louse</name>
    <dbReference type="NCBI Taxonomy" id="468196"/>
    <lineage>
        <taxon>Eukaryota</taxon>
        <taxon>Metazoa</taxon>
        <taxon>Ecdysozoa</taxon>
        <taxon>Arthropoda</taxon>
        <taxon>Hexapoda</taxon>
        <taxon>Insecta</taxon>
        <taxon>Pterygota</taxon>
        <taxon>Neoptera</taxon>
        <taxon>Paraneoptera</taxon>
        <taxon>Psocodea</taxon>
        <taxon>Troctomorpha</taxon>
        <taxon>Phthiraptera</taxon>
        <taxon>Anoplura</taxon>
        <taxon>Polyplacidae</taxon>
        <taxon>Polyplax</taxon>
    </lineage>
</organism>
<dbReference type="EMBL" id="JAWJWE010000001">
    <property type="protein sequence ID" value="KAK6645442.1"/>
    <property type="molecule type" value="Genomic_DNA"/>
</dbReference>
<name>A0AAN8SIG1_POLSC</name>
<dbReference type="AlphaFoldDB" id="A0AAN8SIG1"/>
<feature type="compositionally biased region" description="Basic and acidic residues" evidence="1">
    <location>
        <begin position="69"/>
        <end position="84"/>
    </location>
</feature>
<evidence type="ECO:0000256" key="1">
    <source>
        <dbReference type="SAM" id="MobiDB-lite"/>
    </source>
</evidence>
<dbReference type="Proteomes" id="UP001372834">
    <property type="component" value="Unassembled WGS sequence"/>
</dbReference>
<protein>
    <submittedName>
        <fullName evidence="2">Uncharacterized protein</fullName>
    </submittedName>
</protein>